<name>A0A4Y2DQA2_ARAVE</name>
<dbReference type="Proteomes" id="UP000499080">
    <property type="component" value="Unassembled WGS sequence"/>
</dbReference>
<organism evidence="1 2">
    <name type="scientific">Araneus ventricosus</name>
    <name type="common">Orbweaver spider</name>
    <name type="synonym">Epeira ventricosa</name>
    <dbReference type="NCBI Taxonomy" id="182803"/>
    <lineage>
        <taxon>Eukaryota</taxon>
        <taxon>Metazoa</taxon>
        <taxon>Ecdysozoa</taxon>
        <taxon>Arthropoda</taxon>
        <taxon>Chelicerata</taxon>
        <taxon>Arachnida</taxon>
        <taxon>Araneae</taxon>
        <taxon>Araneomorphae</taxon>
        <taxon>Entelegynae</taxon>
        <taxon>Araneoidea</taxon>
        <taxon>Araneidae</taxon>
        <taxon>Araneus</taxon>
    </lineage>
</organism>
<evidence type="ECO:0000313" key="1">
    <source>
        <dbReference type="EMBL" id="GBM19002.1"/>
    </source>
</evidence>
<comment type="caution">
    <text evidence="1">The sequence shown here is derived from an EMBL/GenBank/DDBJ whole genome shotgun (WGS) entry which is preliminary data.</text>
</comment>
<reference evidence="1 2" key="1">
    <citation type="journal article" date="2019" name="Sci. Rep.">
        <title>Orb-weaving spider Araneus ventricosus genome elucidates the spidroin gene catalogue.</title>
        <authorList>
            <person name="Kono N."/>
            <person name="Nakamura H."/>
            <person name="Ohtoshi R."/>
            <person name="Moran D.A.P."/>
            <person name="Shinohara A."/>
            <person name="Yoshida Y."/>
            <person name="Fujiwara M."/>
            <person name="Mori M."/>
            <person name="Tomita M."/>
            <person name="Arakawa K."/>
        </authorList>
    </citation>
    <scope>NUCLEOTIDE SEQUENCE [LARGE SCALE GENOMIC DNA]</scope>
</reference>
<keyword evidence="2" id="KW-1185">Reference proteome</keyword>
<proteinExistence type="predicted"/>
<sequence length="52" mass="5938">MVRSELNGRRNSCEVGDGTISMCSCFSDQTHKHYKEENCTSENADKDQDKRP</sequence>
<protein>
    <submittedName>
        <fullName evidence="1">Uncharacterized protein</fullName>
    </submittedName>
</protein>
<dbReference type="EMBL" id="BGPR01167569">
    <property type="protein sequence ID" value="GBM19002.1"/>
    <property type="molecule type" value="Genomic_DNA"/>
</dbReference>
<evidence type="ECO:0000313" key="2">
    <source>
        <dbReference type="Proteomes" id="UP000499080"/>
    </source>
</evidence>
<dbReference type="AlphaFoldDB" id="A0A4Y2DQA2"/>
<accession>A0A4Y2DQA2</accession>
<feature type="non-terminal residue" evidence="1">
    <location>
        <position position="52"/>
    </location>
</feature>
<gene>
    <name evidence="1" type="ORF">AVEN_260226_1</name>
</gene>